<evidence type="ECO:0000313" key="3">
    <source>
        <dbReference type="Proteomes" id="UP000231823"/>
    </source>
</evidence>
<dbReference type="OrthoDB" id="9797989at2"/>
<dbReference type="PANTHER" id="PTHR39173:SF1">
    <property type="entry name" value="ACETYLTRANSFERASE"/>
    <property type="match status" value="1"/>
</dbReference>
<gene>
    <name evidence="2" type="ORF">SFLOR_v1c04790</name>
</gene>
<dbReference type="Pfam" id="PF13302">
    <property type="entry name" value="Acetyltransf_3"/>
    <property type="match status" value="1"/>
</dbReference>
<name>A0A2K8SDJ4_9MOLU</name>
<dbReference type="PROSITE" id="PS51186">
    <property type="entry name" value="GNAT"/>
    <property type="match status" value="1"/>
</dbReference>
<dbReference type="SUPFAM" id="SSF55729">
    <property type="entry name" value="Acyl-CoA N-acyltransferases (Nat)"/>
    <property type="match status" value="1"/>
</dbReference>
<dbReference type="InterPro" id="IPR016181">
    <property type="entry name" value="Acyl_CoA_acyltransferase"/>
</dbReference>
<keyword evidence="2" id="KW-0808">Transferase</keyword>
<sequence length="176" mass="20415">MKIKLVEPKIEYEQKLINAINEFFEVDNIKNDINGSSNITSFDSIQKWLDFINKKNLDVNLVPFNQYLVINETNELIGFVNIRLSLNNYLLNFGGHIGYSVVPSHRQKGYATEILNQALKECWKNNIFEVLVTCKKDNTISEKVILKNGGVLEDLRENDKIEYKRFWINKTNGVIS</sequence>
<dbReference type="PANTHER" id="PTHR39173">
    <property type="entry name" value="ACETYLTRANSFERASE"/>
    <property type="match status" value="1"/>
</dbReference>
<dbReference type="RefSeq" id="WP_100916520.1">
    <property type="nucleotide sequence ID" value="NZ_CP025057.1"/>
</dbReference>
<dbReference type="Proteomes" id="UP000231823">
    <property type="component" value="Chromosome"/>
</dbReference>
<organism evidence="2 3">
    <name type="scientific">Spiroplasma floricola 23-6</name>
    <dbReference type="NCBI Taxonomy" id="1336749"/>
    <lineage>
        <taxon>Bacteria</taxon>
        <taxon>Bacillati</taxon>
        <taxon>Mycoplasmatota</taxon>
        <taxon>Mollicutes</taxon>
        <taxon>Entomoplasmatales</taxon>
        <taxon>Spiroplasmataceae</taxon>
        <taxon>Spiroplasma</taxon>
    </lineage>
</organism>
<dbReference type="EMBL" id="CP025057">
    <property type="protein sequence ID" value="AUB31531.1"/>
    <property type="molecule type" value="Genomic_DNA"/>
</dbReference>
<reference evidence="2 3" key="1">
    <citation type="submission" date="2017-12" db="EMBL/GenBank/DDBJ databases">
        <title>Complete genome sequence of Spiroplasma floricola 23-6 (ATCC 29989).</title>
        <authorList>
            <person name="Tsai Y.-M."/>
            <person name="Wu P.-S."/>
            <person name="Lo W.-S."/>
            <person name="Kuo C.-H."/>
        </authorList>
    </citation>
    <scope>NUCLEOTIDE SEQUENCE [LARGE SCALE GENOMIC DNA]</scope>
    <source>
        <strain evidence="2 3">23-6</strain>
    </source>
</reference>
<dbReference type="GO" id="GO:0016747">
    <property type="term" value="F:acyltransferase activity, transferring groups other than amino-acyl groups"/>
    <property type="evidence" value="ECO:0007669"/>
    <property type="project" value="InterPro"/>
</dbReference>
<feature type="domain" description="N-acetyltransferase" evidence="1">
    <location>
        <begin position="1"/>
        <end position="168"/>
    </location>
</feature>
<protein>
    <submittedName>
        <fullName evidence="2">GNAT family acetyltransferase</fullName>
    </submittedName>
</protein>
<dbReference type="AlphaFoldDB" id="A0A2K8SDJ4"/>
<dbReference type="InterPro" id="IPR000182">
    <property type="entry name" value="GNAT_dom"/>
</dbReference>
<dbReference type="Gene3D" id="3.40.630.30">
    <property type="match status" value="1"/>
</dbReference>
<dbReference type="KEGG" id="sfz:SFLOR_v1c04790"/>
<dbReference type="CDD" id="cd04301">
    <property type="entry name" value="NAT_SF"/>
    <property type="match status" value="1"/>
</dbReference>
<evidence type="ECO:0000313" key="2">
    <source>
        <dbReference type="EMBL" id="AUB31531.1"/>
    </source>
</evidence>
<evidence type="ECO:0000259" key="1">
    <source>
        <dbReference type="PROSITE" id="PS51186"/>
    </source>
</evidence>
<proteinExistence type="predicted"/>
<accession>A0A2K8SDJ4</accession>
<keyword evidence="3" id="KW-1185">Reference proteome</keyword>